<dbReference type="SUPFAM" id="SSF74653">
    <property type="entry name" value="TolA/TonB C-terminal domain"/>
    <property type="match status" value="1"/>
</dbReference>
<evidence type="ECO:0000259" key="12">
    <source>
        <dbReference type="PROSITE" id="PS52015"/>
    </source>
</evidence>
<dbReference type="PROSITE" id="PS52015">
    <property type="entry name" value="TONB_CTD"/>
    <property type="match status" value="1"/>
</dbReference>
<keyword evidence="5" id="KW-0997">Cell inner membrane</keyword>
<evidence type="ECO:0000256" key="11">
    <source>
        <dbReference type="SAM" id="SignalP"/>
    </source>
</evidence>
<keyword evidence="9" id="KW-0472">Membrane</keyword>
<dbReference type="GO" id="GO:0015031">
    <property type="term" value="P:protein transport"/>
    <property type="evidence" value="ECO:0007669"/>
    <property type="project" value="UniProtKB-KW"/>
</dbReference>
<comment type="similarity">
    <text evidence="2">Belongs to the TonB family.</text>
</comment>
<evidence type="ECO:0000256" key="5">
    <source>
        <dbReference type="ARBA" id="ARBA00022519"/>
    </source>
</evidence>
<feature type="domain" description="TonB C-terminal" evidence="12">
    <location>
        <begin position="183"/>
        <end position="269"/>
    </location>
</feature>
<evidence type="ECO:0000313" key="14">
    <source>
        <dbReference type="Proteomes" id="UP000288071"/>
    </source>
</evidence>
<evidence type="ECO:0000256" key="9">
    <source>
        <dbReference type="ARBA" id="ARBA00023136"/>
    </source>
</evidence>
<gene>
    <name evidence="13" type="ORF">EOW66_18555</name>
</gene>
<dbReference type="InterPro" id="IPR051045">
    <property type="entry name" value="TonB-dependent_transducer"/>
</dbReference>
<keyword evidence="8" id="KW-1133">Transmembrane helix</keyword>
<keyword evidence="4" id="KW-1003">Cell membrane</keyword>
<keyword evidence="6" id="KW-0812">Transmembrane</keyword>
<evidence type="ECO:0000256" key="1">
    <source>
        <dbReference type="ARBA" id="ARBA00004383"/>
    </source>
</evidence>
<feature type="compositionally biased region" description="Low complexity" evidence="10">
    <location>
        <begin position="101"/>
        <end position="111"/>
    </location>
</feature>
<protein>
    <submittedName>
        <fullName evidence="13">TonB family protein</fullName>
    </submittedName>
</protein>
<dbReference type="AlphaFoldDB" id="A0A443LFL7"/>
<evidence type="ECO:0000256" key="3">
    <source>
        <dbReference type="ARBA" id="ARBA00022448"/>
    </source>
</evidence>
<feature type="compositionally biased region" description="Pro residues" evidence="10">
    <location>
        <begin position="112"/>
        <end position="128"/>
    </location>
</feature>
<dbReference type="Gene3D" id="3.30.1150.10">
    <property type="match status" value="1"/>
</dbReference>
<feature type="signal peptide" evidence="11">
    <location>
        <begin position="1"/>
        <end position="24"/>
    </location>
</feature>
<dbReference type="EMBL" id="SAVA01000016">
    <property type="protein sequence ID" value="RWR48002.1"/>
    <property type="molecule type" value="Genomic_DNA"/>
</dbReference>
<feature type="region of interest" description="Disordered" evidence="10">
    <location>
        <begin position="101"/>
        <end position="184"/>
    </location>
</feature>
<dbReference type="InterPro" id="IPR037682">
    <property type="entry name" value="TonB_C"/>
</dbReference>
<reference evidence="13 14" key="2">
    <citation type="submission" date="2019-01" db="EMBL/GenBank/DDBJ databases">
        <title>Sinorhodobacter populi sp. nov. isolated from the symptomatic bark tissue of Populus euramericana canker.</title>
        <authorList>
            <person name="Xu G."/>
        </authorList>
    </citation>
    <scope>NUCLEOTIDE SEQUENCE [LARGE SCALE GENOMIC DNA]</scope>
    <source>
        <strain evidence="13 14">CGMCC 1.12963</strain>
    </source>
</reference>
<evidence type="ECO:0000256" key="8">
    <source>
        <dbReference type="ARBA" id="ARBA00022989"/>
    </source>
</evidence>
<accession>A0A443LFL7</accession>
<dbReference type="RefSeq" id="WP_128157815.1">
    <property type="nucleotide sequence ID" value="NZ_SAVA01000016.1"/>
</dbReference>
<evidence type="ECO:0000256" key="10">
    <source>
        <dbReference type="SAM" id="MobiDB-lite"/>
    </source>
</evidence>
<organism evidence="13 14">
    <name type="scientific">Paenirhodobacter huangdaonensis</name>
    <dbReference type="NCBI Taxonomy" id="2501515"/>
    <lineage>
        <taxon>Bacteria</taxon>
        <taxon>Pseudomonadati</taxon>
        <taxon>Pseudomonadota</taxon>
        <taxon>Alphaproteobacteria</taxon>
        <taxon>Rhodobacterales</taxon>
        <taxon>Rhodobacter group</taxon>
        <taxon>Paenirhodobacter</taxon>
    </lineage>
</organism>
<dbReference type="GO" id="GO:0005886">
    <property type="term" value="C:plasma membrane"/>
    <property type="evidence" value="ECO:0007669"/>
    <property type="project" value="UniProtKB-SubCell"/>
</dbReference>
<dbReference type="InterPro" id="IPR006260">
    <property type="entry name" value="TonB/TolA_C"/>
</dbReference>
<comment type="caution">
    <text evidence="13">The sequence shown here is derived from an EMBL/GenBank/DDBJ whole genome shotgun (WGS) entry which is preliminary data.</text>
</comment>
<sequence>MTRRTILGRSVALGALLVSGAVHALVLAGAAPGLSEAPPGGGGGTEIALLGNGFADLAQGTLAPVAPAEVAEAAPPVEPAAALAAVAEALDLVVPAAQAPVPAPEPLTARPDPAPRPQAKPAQKPKPTPKAAETPRKTAAAPQKAQARGNADRDTRRGAAQGSEAGRGTQAQGAAGGGGAGAAPTPARYAAAVIRQIRAVPQQRGSGRGTALVGFEIGPRGGLARVTILRSSGSAPLDAAALDHIRRAAPFPPPPETPARFSFEFSARG</sequence>
<comment type="subcellular location">
    <subcellularLocation>
        <location evidence="1">Cell inner membrane</location>
        <topology evidence="1">Single-pass membrane protein</topology>
        <orientation evidence="1">Periplasmic side</orientation>
    </subcellularLocation>
</comment>
<keyword evidence="14" id="KW-1185">Reference proteome</keyword>
<keyword evidence="3" id="KW-0813">Transport</keyword>
<evidence type="ECO:0000313" key="13">
    <source>
        <dbReference type="EMBL" id="RWR48002.1"/>
    </source>
</evidence>
<evidence type="ECO:0000256" key="6">
    <source>
        <dbReference type="ARBA" id="ARBA00022692"/>
    </source>
</evidence>
<evidence type="ECO:0000256" key="7">
    <source>
        <dbReference type="ARBA" id="ARBA00022927"/>
    </source>
</evidence>
<keyword evidence="7" id="KW-0653">Protein transport</keyword>
<dbReference type="PANTHER" id="PTHR33446">
    <property type="entry name" value="PROTEIN TONB-RELATED"/>
    <property type="match status" value="1"/>
</dbReference>
<reference evidence="14" key="1">
    <citation type="submission" date="2019-01" db="EMBL/GenBank/DDBJ databases">
        <title>Sinorhodobacter populi sp. nov. isolated from the symptomatic bark tissue of Populus euramericana canker.</title>
        <authorList>
            <person name="Li Y."/>
        </authorList>
    </citation>
    <scope>NUCLEOTIDE SEQUENCE [LARGE SCALE GENOMIC DNA]</scope>
    <source>
        <strain evidence="14">CGMCC 1.12963</strain>
    </source>
</reference>
<name>A0A443LFL7_9RHOB</name>
<evidence type="ECO:0000256" key="2">
    <source>
        <dbReference type="ARBA" id="ARBA00006555"/>
    </source>
</evidence>
<evidence type="ECO:0000256" key="4">
    <source>
        <dbReference type="ARBA" id="ARBA00022475"/>
    </source>
</evidence>
<dbReference type="Pfam" id="PF13103">
    <property type="entry name" value="TonB_2"/>
    <property type="match status" value="1"/>
</dbReference>
<dbReference type="NCBIfam" id="TIGR01352">
    <property type="entry name" value="tonB_Cterm"/>
    <property type="match status" value="1"/>
</dbReference>
<dbReference type="Proteomes" id="UP000288071">
    <property type="component" value="Unassembled WGS sequence"/>
</dbReference>
<feature type="chain" id="PRO_5018991862" evidence="11">
    <location>
        <begin position="25"/>
        <end position="269"/>
    </location>
</feature>
<proteinExistence type="inferred from homology"/>
<keyword evidence="11" id="KW-0732">Signal</keyword>
<feature type="compositionally biased region" description="Low complexity" evidence="10">
    <location>
        <begin position="129"/>
        <end position="142"/>
    </location>
</feature>
<dbReference type="GO" id="GO:0055085">
    <property type="term" value="P:transmembrane transport"/>
    <property type="evidence" value="ECO:0007669"/>
    <property type="project" value="InterPro"/>
</dbReference>